<keyword evidence="6" id="KW-0539">Nucleus</keyword>
<evidence type="ECO:0000259" key="7">
    <source>
        <dbReference type="PROSITE" id="PS51032"/>
    </source>
</evidence>
<dbReference type="Proteomes" id="UP000594638">
    <property type="component" value="Unassembled WGS sequence"/>
</dbReference>
<dbReference type="InterPro" id="IPR001471">
    <property type="entry name" value="AP2/ERF_dom"/>
</dbReference>
<dbReference type="PRINTS" id="PR00367">
    <property type="entry name" value="ETHRSPELEMNT"/>
</dbReference>
<comment type="subcellular location">
    <subcellularLocation>
        <location evidence="1">Nucleus</location>
    </subcellularLocation>
</comment>
<protein>
    <submittedName>
        <fullName evidence="8">Ethylene-responsive transcription factor CRF4-like</fullName>
    </submittedName>
</protein>
<dbReference type="GO" id="GO:0005634">
    <property type="term" value="C:nucleus"/>
    <property type="evidence" value="ECO:0007669"/>
    <property type="project" value="UniProtKB-SubCell"/>
</dbReference>
<dbReference type="InterPro" id="IPR050913">
    <property type="entry name" value="AP2/ERF_ERF"/>
</dbReference>
<evidence type="ECO:0000256" key="4">
    <source>
        <dbReference type="ARBA" id="ARBA00023125"/>
    </source>
</evidence>
<sequence length="346" mass="39293">MENIMLWPVKHTEHRIITKKLIKTSNLNPKNSSQNLQKSNVHRTVRVTVTDPDATDSSGDENEDEIFRRQRVKKYIQEITIEKASKTHVNGFNSKLQVKQKPMKVKAAEQKAPCGGARKFRGVRQRPWGKWAAEIRDPTRKVRLWLGTYETAEEAAMVYDNAAIKLRGPDALTNFKNPAALETSENNVTSVSGYESDKEMHNVSSPTSVLRFSSTQSSEPSGSGEFLVLGSMDVKTQQSYESGSCLDRIQDPEEFHGETSMIPDSSNDYLPMDTQFLDDFFNFPTPDQTLFDFTDDFGNVNEIPAYDDNGFEFINFEDINDTFQEVDDYFNDLGDFACANEIMALW</sequence>
<dbReference type="Gene3D" id="3.30.730.10">
    <property type="entry name" value="AP2/ERF domain"/>
    <property type="match status" value="1"/>
</dbReference>
<evidence type="ECO:0000256" key="3">
    <source>
        <dbReference type="ARBA" id="ARBA00023015"/>
    </source>
</evidence>
<dbReference type="PANTHER" id="PTHR31194:SF202">
    <property type="entry name" value="ETHYLENE-RESPONSIVE TRANSCRIPTION FACTOR ERF070"/>
    <property type="match status" value="1"/>
</dbReference>
<dbReference type="GO" id="GO:0003700">
    <property type="term" value="F:DNA-binding transcription factor activity"/>
    <property type="evidence" value="ECO:0007669"/>
    <property type="project" value="InterPro"/>
</dbReference>
<keyword evidence="4" id="KW-0238">DNA-binding</keyword>
<dbReference type="CDD" id="cd00018">
    <property type="entry name" value="AP2"/>
    <property type="match status" value="1"/>
</dbReference>
<dbReference type="Pfam" id="PF00847">
    <property type="entry name" value="AP2"/>
    <property type="match status" value="1"/>
</dbReference>
<organism evidence="8 9">
    <name type="scientific">Olea europaea subsp. europaea</name>
    <dbReference type="NCBI Taxonomy" id="158383"/>
    <lineage>
        <taxon>Eukaryota</taxon>
        <taxon>Viridiplantae</taxon>
        <taxon>Streptophyta</taxon>
        <taxon>Embryophyta</taxon>
        <taxon>Tracheophyta</taxon>
        <taxon>Spermatophyta</taxon>
        <taxon>Magnoliopsida</taxon>
        <taxon>eudicotyledons</taxon>
        <taxon>Gunneridae</taxon>
        <taxon>Pentapetalae</taxon>
        <taxon>asterids</taxon>
        <taxon>lamiids</taxon>
        <taxon>Lamiales</taxon>
        <taxon>Oleaceae</taxon>
        <taxon>Oleeae</taxon>
        <taxon>Olea</taxon>
    </lineage>
</organism>
<reference evidence="8 9" key="1">
    <citation type="submission" date="2019-12" db="EMBL/GenBank/DDBJ databases">
        <authorList>
            <person name="Alioto T."/>
            <person name="Alioto T."/>
            <person name="Gomez Garrido J."/>
        </authorList>
    </citation>
    <scope>NUCLEOTIDE SEQUENCE [LARGE SCALE GENOMIC DNA]</scope>
</reference>
<keyword evidence="5" id="KW-0804">Transcription</keyword>
<dbReference type="PROSITE" id="PS51032">
    <property type="entry name" value="AP2_ERF"/>
    <property type="match status" value="1"/>
</dbReference>
<dbReference type="SUPFAM" id="SSF54171">
    <property type="entry name" value="DNA-binding domain"/>
    <property type="match status" value="1"/>
</dbReference>
<dbReference type="InterPro" id="IPR036955">
    <property type="entry name" value="AP2/ERF_dom_sf"/>
</dbReference>
<keyword evidence="3" id="KW-0805">Transcription regulation</keyword>
<evidence type="ECO:0000256" key="5">
    <source>
        <dbReference type="ARBA" id="ARBA00023163"/>
    </source>
</evidence>
<proteinExistence type="predicted"/>
<dbReference type="FunFam" id="3.30.730.10:FF:000001">
    <property type="entry name" value="Ethylene-responsive transcription factor 2"/>
    <property type="match status" value="1"/>
</dbReference>
<dbReference type="GO" id="GO:0006952">
    <property type="term" value="P:defense response"/>
    <property type="evidence" value="ECO:0007669"/>
    <property type="project" value="UniProtKB-KW"/>
</dbReference>
<keyword evidence="2" id="KW-0611">Plant defense</keyword>
<evidence type="ECO:0000256" key="1">
    <source>
        <dbReference type="ARBA" id="ARBA00004123"/>
    </source>
</evidence>
<dbReference type="EMBL" id="CACTIH010001817">
    <property type="protein sequence ID" value="CAA2964040.1"/>
    <property type="molecule type" value="Genomic_DNA"/>
</dbReference>
<name>A0A8S0Q9T3_OLEEU</name>
<dbReference type="AlphaFoldDB" id="A0A8S0Q9T3"/>
<dbReference type="OrthoDB" id="902335at2759"/>
<keyword evidence="9" id="KW-1185">Reference proteome</keyword>
<evidence type="ECO:0000313" key="9">
    <source>
        <dbReference type="Proteomes" id="UP000594638"/>
    </source>
</evidence>
<dbReference type="GO" id="GO:0003677">
    <property type="term" value="F:DNA binding"/>
    <property type="evidence" value="ECO:0007669"/>
    <property type="project" value="UniProtKB-KW"/>
</dbReference>
<dbReference type="InterPro" id="IPR016177">
    <property type="entry name" value="DNA-bd_dom_sf"/>
</dbReference>
<dbReference type="PANTHER" id="PTHR31194">
    <property type="entry name" value="SHN SHINE , DNA BINDING / TRANSCRIPTION FACTOR"/>
    <property type="match status" value="1"/>
</dbReference>
<evidence type="ECO:0000256" key="6">
    <source>
        <dbReference type="ARBA" id="ARBA00023242"/>
    </source>
</evidence>
<accession>A0A8S0Q9T3</accession>
<dbReference type="SMART" id="SM00380">
    <property type="entry name" value="AP2"/>
    <property type="match status" value="1"/>
</dbReference>
<dbReference type="Gramene" id="OE9A117276T1">
    <property type="protein sequence ID" value="OE9A117276C1"/>
    <property type="gene ID" value="OE9A117276"/>
</dbReference>
<feature type="domain" description="AP2/ERF" evidence="7">
    <location>
        <begin position="119"/>
        <end position="176"/>
    </location>
</feature>
<evidence type="ECO:0000256" key="2">
    <source>
        <dbReference type="ARBA" id="ARBA00022821"/>
    </source>
</evidence>
<gene>
    <name evidence="8" type="ORF">OLEA9_A117276</name>
</gene>
<evidence type="ECO:0000313" key="8">
    <source>
        <dbReference type="EMBL" id="CAA2964040.1"/>
    </source>
</evidence>
<comment type="caution">
    <text evidence="8">The sequence shown here is derived from an EMBL/GenBank/DDBJ whole genome shotgun (WGS) entry which is preliminary data.</text>
</comment>